<feature type="transmembrane region" description="Helical" evidence="1">
    <location>
        <begin position="21"/>
        <end position="38"/>
    </location>
</feature>
<dbReference type="KEGG" id="vg:29124477"/>
<dbReference type="EMBL" id="KU963246">
    <property type="protein sequence ID" value="AMS02423.1"/>
    <property type="molecule type" value="Genomic_DNA"/>
</dbReference>
<dbReference type="RefSeq" id="YP_009303017.1">
    <property type="nucleotide sequence ID" value="NC_031251.1"/>
</dbReference>
<sequence>MDWLRQWGHQVTSGPWPLYRLIALAMFVGAIQQLRFGVPDSLRSAAPHWFDWVWLSLMLVASALIIVAIGIMGDTAKSAHIEIGGLIPLFASMLIYIVGYWVSMGQPKSWLTTLPYAIAVFAVVRFFELRRRLRDTMAELAAEHAGED</sequence>
<accession>A0A142K8J0</accession>
<feature type="transmembrane region" description="Helical" evidence="1">
    <location>
        <begin position="50"/>
        <end position="71"/>
    </location>
</feature>
<gene>
    <name evidence="2" type="primary">22</name>
    <name evidence="2" type="ORF">SEA_SOILASSASSIN_22</name>
</gene>
<protein>
    <submittedName>
        <fullName evidence="2">Membrane protein</fullName>
    </submittedName>
</protein>
<feature type="transmembrane region" description="Helical" evidence="1">
    <location>
        <begin position="83"/>
        <end position="103"/>
    </location>
</feature>
<organism evidence="2 3">
    <name type="scientific">Gordonia phage SoilAssassin</name>
    <dbReference type="NCBI Taxonomy" id="1821562"/>
    <lineage>
        <taxon>Viruses</taxon>
        <taxon>Duplodnaviria</taxon>
        <taxon>Heunggongvirae</taxon>
        <taxon>Uroviricota</taxon>
        <taxon>Caudoviricetes</taxon>
        <taxon>Attisvirus</taxon>
        <taxon>Attisvirus attis</taxon>
    </lineage>
</organism>
<name>A0A142K8J0_9CAUD</name>
<dbReference type="Proteomes" id="UP000207764">
    <property type="component" value="Segment"/>
</dbReference>
<dbReference type="OrthoDB" id="31276at10239"/>
<feature type="transmembrane region" description="Helical" evidence="1">
    <location>
        <begin position="109"/>
        <end position="127"/>
    </location>
</feature>
<dbReference type="GeneID" id="29124477"/>
<keyword evidence="1" id="KW-1133">Transmembrane helix</keyword>
<evidence type="ECO:0000256" key="1">
    <source>
        <dbReference type="SAM" id="Phobius"/>
    </source>
</evidence>
<proteinExistence type="predicted"/>
<keyword evidence="1" id="KW-0472">Membrane</keyword>
<keyword evidence="1" id="KW-0812">Transmembrane</keyword>
<reference evidence="3" key="1">
    <citation type="submission" date="2016-03" db="EMBL/GenBank/DDBJ databases">
        <authorList>
            <person name="Ploux O."/>
        </authorList>
    </citation>
    <scope>NUCLEOTIDE SEQUENCE [LARGE SCALE GENOMIC DNA]</scope>
</reference>
<evidence type="ECO:0000313" key="3">
    <source>
        <dbReference type="Proteomes" id="UP000207764"/>
    </source>
</evidence>
<evidence type="ECO:0000313" key="2">
    <source>
        <dbReference type="EMBL" id="AMS02423.1"/>
    </source>
</evidence>